<keyword evidence="3 6" id="KW-0378">Hydrolase</keyword>
<dbReference type="InterPro" id="IPR001314">
    <property type="entry name" value="Peptidase_S1A"/>
</dbReference>
<accession>A0A6J8AWT1</accession>
<keyword evidence="4 6" id="KW-0720">Serine protease</keyword>
<dbReference type="PANTHER" id="PTHR24252">
    <property type="entry name" value="ACROSIN-RELATED"/>
    <property type="match status" value="1"/>
</dbReference>
<dbReference type="Gene3D" id="2.40.10.10">
    <property type="entry name" value="Trypsin-like serine proteases"/>
    <property type="match status" value="1"/>
</dbReference>
<dbReference type="PRINTS" id="PR00722">
    <property type="entry name" value="CHYMOTRYPSIN"/>
</dbReference>
<dbReference type="InterPro" id="IPR043504">
    <property type="entry name" value="Peptidase_S1_PA_chymotrypsin"/>
</dbReference>
<dbReference type="SMART" id="SM00020">
    <property type="entry name" value="Tryp_SPc"/>
    <property type="match status" value="1"/>
</dbReference>
<keyword evidence="2" id="KW-0732">Signal</keyword>
<evidence type="ECO:0000259" key="8">
    <source>
        <dbReference type="PROSITE" id="PS50240"/>
    </source>
</evidence>
<dbReference type="InterPro" id="IPR001254">
    <property type="entry name" value="Trypsin_dom"/>
</dbReference>
<dbReference type="InterPro" id="IPR000884">
    <property type="entry name" value="TSP1_rpt"/>
</dbReference>
<evidence type="ECO:0000256" key="5">
    <source>
        <dbReference type="ARBA" id="ARBA00023157"/>
    </source>
</evidence>
<dbReference type="InterPro" id="IPR009003">
    <property type="entry name" value="Peptidase_S1_PA"/>
</dbReference>
<evidence type="ECO:0000256" key="7">
    <source>
        <dbReference type="SAM" id="MobiDB-lite"/>
    </source>
</evidence>
<dbReference type="CDD" id="cd00190">
    <property type="entry name" value="Tryp_SPc"/>
    <property type="match status" value="1"/>
</dbReference>
<dbReference type="InterPro" id="IPR033116">
    <property type="entry name" value="TRYPSIN_SER"/>
</dbReference>
<dbReference type="Proteomes" id="UP000507470">
    <property type="component" value="Unassembled WGS sequence"/>
</dbReference>
<dbReference type="AlphaFoldDB" id="A0A6J8AWT1"/>
<dbReference type="PROSITE" id="PS00135">
    <property type="entry name" value="TRYPSIN_SER"/>
    <property type="match status" value="1"/>
</dbReference>
<proteinExistence type="predicted"/>
<dbReference type="InterPro" id="IPR018114">
    <property type="entry name" value="TRYPSIN_HIS"/>
</dbReference>
<dbReference type="SMART" id="SM00209">
    <property type="entry name" value="TSP1"/>
    <property type="match status" value="2"/>
</dbReference>
<dbReference type="SUPFAM" id="SSF50494">
    <property type="entry name" value="Trypsin-like serine proteases"/>
    <property type="match status" value="1"/>
</dbReference>
<evidence type="ECO:0000256" key="3">
    <source>
        <dbReference type="ARBA" id="ARBA00022801"/>
    </source>
</evidence>
<evidence type="ECO:0000256" key="2">
    <source>
        <dbReference type="ARBA" id="ARBA00022729"/>
    </source>
</evidence>
<evidence type="ECO:0000313" key="10">
    <source>
        <dbReference type="Proteomes" id="UP000507470"/>
    </source>
</evidence>
<evidence type="ECO:0000256" key="1">
    <source>
        <dbReference type="ARBA" id="ARBA00022670"/>
    </source>
</evidence>
<dbReference type="PROSITE" id="PS50092">
    <property type="entry name" value="TSP1"/>
    <property type="match status" value="1"/>
</dbReference>
<dbReference type="EMBL" id="CACVKT020001887">
    <property type="protein sequence ID" value="CAC5373173.1"/>
    <property type="molecule type" value="Genomic_DNA"/>
</dbReference>
<gene>
    <name evidence="9" type="ORF">MCOR_11017</name>
</gene>
<dbReference type="OrthoDB" id="10004439at2759"/>
<evidence type="ECO:0000256" key="6">
    <source>
        <dbReference type="RuleBase" id="RU363034"/>
    </source>
</evidence>
<protein>
    <submittedName>
        <fullName evidence="9">Coagulation factor XI</fullName>
    </submittedName>
</protein>
<feature type="region of interest" description="Disordered" evidence="7">
    <location>
        <begin position="1"/>
        <end position="79"/>
    </location>
</feature>
<reference evidence="9 10" key="1">
    <citation type="submission" date="2020-06" db="EMBL/GenBank/DDBJ databases">
        <authorList>
            <person name="Li R."/>
            <person name="Bekaert M."/>
        </authorList>
    </citation>
    <scope>NUCLEOTIDE SEQUENCE [LARGE SCALE GENOMIC DNA]</scope>
    <source>
        <strain evidence="10">wild</strain>
    </source>
</reference>
<dbReference type="PROSITE" id="PS50240">
    <property type="entry name" value="TRYPSIN_DOM"/>
    <property type="match status" value="1"/>
</dbReference>
<feature type="compositionally biased region" description="Polar residues" evidence="7">
    <location>
        <begin position="17"/>
        <end position="45"/>
    </location>
</feature>
<dbReference type="PROSITE" id="PS00134">
    <property type="entry name" value="TRYPSIN_HIS"/>
    <property type="match status" value="1"/>
</dbReference>
<dbReference type="GO" id="GO:0006508">
    <property type="term" value="P:proteolysis"/>
    <property type="evidence" value="ECO:0007669"/>
    <property type="project" value="UniProtKB-KW"/>
</dbReference>
<sequence length="538" mass="61807">MDGTNSQNHQKQKSDKYISQQMDGTNSQNHHYISQQMDGTNSQNHQKQKAINGWNKSEPPETKKRLHFPTDGWNKQSEPPVDKYISQQMDGTNSQNHQKQKVISTFPNRWMEQTKDDHGTSQNVTKTYTHNNHNSTSYNDLFAKSYSPWTGWSKCNQHCQQTRKRKCISPKTCGRSRIKEKRKCKRKKGNCIVTSYKVHNSTEKNNRLVDNLYDLFYNPWTSWKACNNRCIRKRRRMCKTTICEGGYLEEERKCVPIGGKCKKSLVIQGKTTHKNTVSTSSAEGTCGIRPATSRRSLRIVGGREAYPHSWPWQAEILIKKRKHFCGGTLIHPKWILTAAHCIPKKVKRRKIRVRLGEHNRKRREGTEIETRVEEFYPFPKFDYNAVMHDIALIKLVKEIPLTNVTNVACLPDKKFKIKHGTLCTTVGWGRQTITSMKGSDTLQEVQVPIVRKKKCKKAFTFPINNSQICAGFKKGTKDACIGDSGGPLMCPVKRKNGDIVWYVTGVTSYGEGCGEKGKYGLYTNVSKYLKWIQKKMSS</sequence>
<dbReference type="GO" id="GO:0004252">
    <property type="term" value="F:serine-type endopeptidase activity"/>
    <property type="evidence" value="ECO:0007669"/>
    <property type="project" value="InterPro"/>
</dbReference>
<dbReference type="Pfam" id="PF00089">
    <property type="entry name" value="Trypsin"/>
    <property type="match status" value="1"/>
</dbReference>
<feature type="domain" description="Peptidase S1" evidence="8">
    <location>
        <begin position="299"/>
        <end position="537"/>
    </location>
</feature>
<dbReference type="FunFam" id="2.40.10.10:FF:000120">
    <property type="entry name" value="Putative serine protease"/>
    <property type="match status" value="1"/>
</dbReference>
<dbReference type="PANTHER" id="PTHR24252:SF7">
    <property type="entry name" value="HYALIN"/>
    <property type="match status" value="1"/>
</dbReference>
<keyword evidence="5" id="KW-1015">Disulfide bond</keyword>
<organism evidence="9 10">
    <name type="scientific">Mytilus coruscus</name>
    <name type="common">Sea mussel</name>
    <dbReference type="NCBI Taxonomy" id="42192"/>
    <lineage>
        <taxon>Eukaryota</taxon>
        <taxon>Metazoa</taxon>
        <taxon>Spiralia</taxon>
        <taxon>Lophotrochozoa</taxon>
        <taxon>Mollusca</taxon>
        <taxon>Bivalvia</taxon>
        <taxon>Autobranchia</taxon>
        <taxon>Pteriomorphia</taxon>
        <taxon>Mytilida</taxon>
        <taxon>Mytiloidea</taxon>
        <taxon>Mytilidae</taxon>
        <taxon>Mytilinae</taxon>
        <taxon>Mytilus</taxon>
    </lineage>
</organism>
<evidence type="ECO:0000256" key="4">
    <source>
        <dbReference type="ARBA" id="ARBA00022825"/>
    </source>
</evidence>
<keyword evidence="10" id="KW-1185">Reference proteome</keyword>
<keyword evidence="1 6" id="KW-0645">Protease</keyword>
<evidence type="ECO:0000313" key="9">
    <source>
        <dbReference type="EMBL" id="CAC5373173.1"/>
    </source>
</evidence>
<name>A0A6J8AWT1_MYTCO</name>